<dbReference type="PANTHER" id="PTHR30055">
    <property type="entry name" value="HTH-TYPE TRANSCRIPTIONAL REGULATOR RUTR"/>
    <property type="match status" value="1"/>
</dbReference>
<dbReference type="InterPro" id="IPR001647">
    <property type="entry name" value="HTH_TetR"/>
</dbReference>
<evidence type="ECO:0000259" key="5">
    <source>
        <dbReference type="PROSITE" id="PS50977"/>
    </source>
</evidence>
<dbReference type="PRINTS" id="PR00455">
    <property type="entry name" value="HTHTETR"/>
</dbReference>
<dbReference type="STRING" id="1333998.M2A_0178"/>
<protein>
    <submittedName>
        <fullName evidence="6">TetR family transcriptional regulator</fullName>
    </submittedName>
</protein>
<proteinExistence type="predicted"/>
<evidence type="ECO:0000256" key="4">
    <source>
        <dbReference type="PROSITE-ProRule" id="PRU00335"/>
    </source>
</evidence>
<dbReference type="InterPro" id="IPR050109">
    <property type="entry name" value="HTH-type_TetR-like_transc_reg"/>
</dbReference>
<dbReference type="PROSITE" id="PS50977">
    <property type="entry name" value="HTH_TETR_2"/>
    <property type="match status" value="1"/>
</dbReference>
<dbReference type="AlphaFoldDB" id="A0A081B6L1"/>
<dbReference type="eggNOG" id="COG1309">
    <property type="taxonomic scope" value="Bacteria"/>
</dbReference>
<evidence type="ECO:0000256" key="2">
    <source>
        <dbReference type="ARBA" id="ARBA00023125"/>
    </source>
</evidence>
<dbReference type="RefSeq" id="WP_052379100.1">
    <property type="nucleotide sequence ID" value="NZ_BBIO01000001.1"/>
</dbReference>
<dbReference type="EMBL" id="BBIO01000001">
    <property type="protein sequence ID" value="GAK43679.1"/>
    <property type="molecule type" value="Genomic_DNA"/>
</dbReference>
<evidence type="ECO:0000313" key="6">
    <source>
        <dbReference type="EMBL" id="GAK43679.1"/>
    </source>
</evidence>
<reference evidence="6 7" key="1">
    <citation type="submission" date="2014-07" db="EMBL/GenBank/DDBJ databases">
        <title>Tepidicaulis marinum gen. nov., sp. nov., a novel marine bacterium denitrifying nitrate to nitrous oxide strictly under microaerobic conditions.</title>
        <authorList>
            <person name="Takeuchi M."/>
            <person name="Yamagishi T."/>
            <person name="Kamagata Y."/>
            <person name="Oshima K."/>
            <person name="Hattori M."/>
            <person name="Katayama T."/>
            <person name="Hanada S."/>
            <person name="Tamaki H."/>
            <person name="Marumo K."/>
            <person name="Maeda H."/>
            <person name="Nedachi M."/>
            <person name="Iwasaki W."/>
            <person name="Suwa Y."/>
            <person name="Sakata S."/>
        </authorList>
    </citation>
    <scope>NUCLEOTIDE SEQUENCE [LARGE SCALE GENOMIC DNA]</scope>
    <source>
        <strain evidence="6 7">MA2</strain>
    </source>
</reference>
<keyword evidence="1" id="KW-0805">Transcription regulation</keyword>
<dbReference type="Pfam" id="PF13972">
    <property type="entry name" value="TetR"/>
    <property type="match status" value="1"/>
</dbReference>
<evidence type="ECO:0000256" key="3">
    <source>
        <dbReference type="ARBA" id="ARBA00023163"/>
    </source>
</evidence>
<accession>A0A081B6L1</accession>
<feature type="domain" description="HTH tetR-type" evidence="5">
    <location>
        <begin position="3"/>
        <end position="63"/>
    </location>
</feature>
<evidence type="ECO:0000256" key="1">
    <source>
        <dbReference type="ARBA" id="ARBA00023015"/>
    </source>
</evidence>
<keyword evidence="3" id="KW-0804">Transcription</keyword>
<name>A0A081B6L1_9HYPH</name>
<dbReference type="PANTHER" id="PTHR30055:SF234">
    <property type="entry name" value="HTH-TYPE TRANSCRIPTIONAL REGULATOR BETI"/>
    <property type="match status" value="1"/>
</dbReference>
<evidence type="ECO:0000313" key="7">
    <source>
        <dbReference type="Proteomes" id="UP000028702"/>
    </source>
</evidence>
<keyword evidence="2 4" id="KW-0238">DNA-binding</keyword>
<gene>
    <name evidence="6" type="ORF">M2A_0178</name>
</gene>
<organism evidence="6 7">
    <name type="scientific">Tepidicaulis marinus</name>
    <dbReference type="NCBI Taxonomy" id="1333998"/>
    <lineage>
        <taxon>Bacteria</taxon>
        <taxon>Pseudomonadati</taxon>
        <taxon>Pseudomonadota</taxon>
        <taxon>Alphaproteobacteria</taxon>
        <taxon>Hyphomicrobiales</taxon>
        <taxon>Parvibaculaceae</taxon>
        <taxon>Tepidicaulis</taxon>
    </lineage>
</organism>
<dbReference type="GO" id="GO:0000976">
    <property type="term" value="F:transcription cis-regulatory region binding"/>
    <property type="evidence" value="ECO:0007669"/>
    <property type="project" value="TreeGrafter"/>
</dbReference>
<dbReference type="InterPro" id="IPR025722">
    <property type="entry name" value="TetR"/>
</dbReference>
<keyword evidence="7" id="KW-1185">Reference proteome</keyword>
<feature type="DNA-binding region" description="H-T-H motif" evidence="4">
    <location>
        <begin position="26"/>
        <end position="45"/>
    </location>
</feature>
<dbReference type="Gene3D" id="1.10.357.10">
    <property type="entry name" value="Tetracycline Repressor, domain 2"/>
    <property type="match status" value="1"/>
</dbReference>
<dbReference type="InterPro" id="IPR009057">
    <property type="entry name" value="Homeodomain-like_sf"/>
</dbReference>
<sequence>MAPTTRERILAASLTLFNEHGFDGVTTARIAENVGISEGNLWYHFRTKKDLVRAHQQLLTQKIARRLGLSWTPDTVLTSYIAFNRLMFEEMWEFQYLYRDSAEYGRTSPEMEERVRGIYKETTDRLKRFFDQMCDGGHLTMPRSELPALADNVWMVVRYWPSFLRETQEVVRMDKEALLAGIRHHLALFETHLSDEARAYIEKNAFTD</sequence>
<dbReference type="Pfam" id="PF00440">
    <property type="entry name" value="TetR_N"/>
    <property type="match status" value="1"/>
</dbReference>
<dbReference type="GO" id="GO:0003700">
    <property type="term" value="F:DNA-binding transcription factor activity"/>
    <property type="evidence" value="ECO:0007669"/>
    <property type="project" value="TreeGrafter"/>
</dbReference>
<dbReference type="Proteomes" id="UP000028702">
    <property type="component" value="Unassembled WGS sequence"/>
</dbReference>
<dbReference type="SUPFAM" id="SSF46689">
    <property type="entry name" value="Homeodomain-like"/>
    <property type="match status" value="1"/>
</dbReference>
<comment type="caution">
    <text evidence="6">The sequence shown here is derived from an EMBL/GenBank/DDBJ whole genome shotgun (WGS) entry which is preliminary data.</text>
</comment>